<dbReference type="Proteomes" id="UP000075920">
    <property type="component" value="Unassembled WGS sequence"/>
</dbReference>
<dbReference type="AlphaFoldDB" id="A0A182WQX4"/>
<keyword evidence="1" id="KW-0812">Transmembrane</keyword>
<evidence type="ECO:0000313" key="2">
    <source>
        <dbReference type="EnsemblMetazoa" id="AMIN015610-PA"/>
    </source>
</evidence>
<accession>A0A182WQX4</accession>
<protein>
    <submittedName>
        <fullName evidence="2">Uncharacterized protein</fullName>
    </submittedName>
</protein>
<proteinExistence type="predicted"/>
<dbReference type="EnsemblMetazoa" id="AMIN015610-RA">
    <property type="protein sequence ID" value="AMIN015610-PA"/>
    <property type="gene ID" value="AMIN015610"/>
</dbReference>
<evidence type="ECO:0000256" key="1">
    <source>
        <dbReference type="SAM" id="Phobius"/>
    </source>
</evidence>
<reference evidence="3" key="1">
    <citation type="submission" date="2013-03" db="EMBL/GenBank/DDBJ databases">
        <title>The Genome Sequence of Anopheles minimus MINIMUS1.</title>
        <authorList>
            <consortium name="The Broad Institute Genomics Platform"/>
            <person name="Neafsey D.E."/>
            <person name="Walton C."/>
            <person name="Walker B."/>
            <person name="Young S.K."/>
            <person name="Zeng Q."/>
            <person name="Gargeya S."/>
            <person name="Fitzgerald M."/>
            <person name="Haas B."/>
            <person name="Abouelleil A."/>
            <person name="Allen A.W."/>
            <person name="Alvarado L."/>
            <person name="Arachchi H.M."/>
            <person name="Berlin A.M."/>
            <person name="Chapman S.B."/>
            <person name="Gainer-Dewar J."/>
            <person name="Goldberg J."/>
            <person name="Griggs A."/>
            <person name="Gujja S."/>
            <person name="Hansen M."/>
            <person name="Howarth C."/>
            <person name="Imamovic A."/>
            <person name="Ireland A."/>
            <person name="Larimer J."/>
            <person name="McCowan C."/>
            <person name="Murphy C."/>
            <person name="Pearson M."/>
            <person name="Poon T.W."/>
            <person name="Priest M."/>
            <person name="Roberts A."/>
            <person name="Saif S."/>
            <person name="Shea T."/>
            <person name="Sisk P."/>
            <person name="Sykes S."/>
            <person name="Wortman J."/>
            <person name="Nusbaum C."/>
            <person name="Birren B."/>
        </authorList>
    </citation>
    <scope>NUCLEOTIDE SEQUENCE [LARGE SCALE GENOMIC DNA]</scope>
    <source>
        <strain evidence="3">MINIMUS1</strain>
    </source>
</reference>
<reference evidence="2" key="2">
    <citation type="submission" date="2020-05" db="UniProtKB">
        <authorList>
            <consortium name="EnsemblMetazoa"/>
        </authorList>
    </citation>
    <scope>IDENTIFICATION</scope>
    <source>
        <strain evidence="2">MINIMUS1</strain>
    </source>
</reference>
<sequence length="98" mass="11236">MEDKTVWDIFTDIFDSSNLTEWLQSIDVVPFIYFTCGVTLLYLVMNTALRIMSALFWPAAIIIGLLFFRNENFAALVTEQVQHISQAAMSEILPVQEE</sequence>
<organism evidence="2 3">
    <name type="scientific">Anopheles minimus</name>
    <dbReference type="NCBI Taxonomy" id="112268"/>
    <lineage>
        <taxon>Eukaryota</taxon>
        <taxon>Metazoa</taxon>
        <taxon>Ecdysozoa</taxon>
        <taxon>Arthropoda</taxon>
        <taxon>Hexapoda</taxon>
        <taxon>Insecta</taxon>
        <taxon>Pterygota</taxon>
        <taxon>Neoptera</taxon>
        <taxon>Endopterygota</taxon>
        <taxon>Diptera</taxon>
        <taxon>Nematocera</taxon>
        <taxon>Culicoidea</taxon>
        <taxon>Culicidae</taxon>
        <taxon>Anophelinae</taxon>
        <taxon>Anopheles</taxon>
    </lineage>
</organism>
<feature type="transmembrane region" description="Helical" evidence="1">
    <location>
        <begin position="22"/>
        <end position="44"/>
    </location>
</feature>
<keyword evidence="3" id="KW-1185">Reference proteome</keyword>
<keyword evidence="1" id="KW-0472">Membrane</keyword>
<keyword evidence="1" id="KW-1133">Transmembrane helix</keyword>
<evidence type="ECO:0000313" key="3">
    <source>
        <dbReference type="Proteomes" id="UP000075920"/>
    </source>
</evidence>
<name>A0A182WQX4_9DIPT</name>
<dbReference type="VEuPathDB" id="VectorBase:AMIN015610"/>
<feature type="transmembrane region" description="Helical" evidence="1">
    <location>
        <begin position="51"/>
        <end position="68"/>
    </location>
</feature>